<evidence type="ECO:0000313" key="2">
    <source>
        <dbReference type="Proteomes" id="UP000596661"/>
    </source>
</evidence>
<reference evidence="1" key="1">
    <citation type="submission" date="2018-11" db="EMBL/GenBank/DDBJ databases">
        <authorList>
            <person name="Grassa J C."/>
        </authorList>
    </citation>
    <scope>NUCLEOTIDE SEQUENCE [LARGE SCALE GENOMIC DNA]</scope>
</reference>
<sequence length="207" mass="22818">MMASSTRNTEAMEEDTLRFQIEEEDLEAVLVSAGDGEEGIDDRWCLVGKFLSNRVIDFEKMQNILASLWQLGMGILWTYDRMQLIIERLNVGGDPKSLPLNTLDIWVQLHNVEPGWTPTVAMATSAAGNGESSSVNAEDFSAPNPVVNGAAVQVEAIGRSGGLALLWKNQDEVLVDSFSENHIDSTVMFEGQRDFRFTGVFGIIIYG</sequence>
<dbReference type="EMBL" id="UZAU01000144">
    <property type="status" value="NOT_ANNOTATED_CDS"/>
    <property type="molecule type" value="Genomic_DNA"/>
</dbReference>
<dbReference type="EnsemblPlants" id="evm.model.02.951">
    <property type="protein sequence ID" value="cds.evm.model.02.951"/>
    <property type="gene ID" value="evm.TU.02.951"/>
</dbReference>
<evidence type="ECO:0008006" key="3">
    <source>
        <dbReference type="Google" id="ProtNLM"/>
    </source>
</evidence>
<organism evidence="1 2">
    <name type="scientific">Cannabis sativa</name>
    <name type="common">Hemp</name>
    <name type="synonym">Marijuana</name>
    <dbReference type="NCBI Taxonomy" id="3483"/>
    <lineage>
        <taxon>Eukaryota</taxon>
        <taxon>Viridiplantae</taxon>
        <taxon>Streptophyta</taxon>
        <taxon>Embryophyta</taxon>
        <taxon>Tracheophyta</taxon>
        <taxon>Spermatophyta</taxon>
        <taxon>Magnoliopsida</taxon>
        <taxon>eudicotyledons</taxon>
        <taxon>Gunneridae</taxon>
        <taxon>Pentapetalae</taxon>
        <taxon>rosids</taxon>
        <taxon>fabids</taxon>
        <taxon>Rosales</taxon>
        <taxon>Cannabaceae</taxon>
        <taxon>Cannabis</taxon>
    </lineage>
</organism>
<evidence type="ECO:0000313" key="1">
    <source>
        <dbReference type="EnsemblPlants" id="cds.evm.model.02.951"/>
    </source>
</evidence>
<proteinExistence type="predicted"/>
<dbReference type="Proteomes" id="UP000596661">
    <property type="component" value="Chromosome 2"/>
</dbReference>
<reference evidence="1" key="2">
    <citation type="submission" date="2021-03" db="UniProtKB">
        <authorList>
            <consortium name="EnsemblPlants"/>
        </authorList>
    </citation>
    <scope>IDENTIFICATION</scope>
</reference>
<keyword evidence="2" id="KW-1185">Reference proteome</keyword>
<name>A0A803P3C0_CANSA</name>
<protein>
    <recommendedName>
        <fullName evidence="3">DUF4283 domain-containing protein</fullName>
    </recommendedName>
</protein>
<dbReference type="Gramene" id="evm.model.02.951">
    <property type="protein sequence ID" value="cds.evm.model.02.951"/>
    <property type="gene ID" value="evm.TU.02.951"/>
</dbReference>
<dbReference type="AlphaFoldDB" id="A0A803P3C0"/>
<accession>A0A803P3C0</accession>